<organism evidence="1 2">
    <name type="scientific">Daeguia caeni</name>
    <dbReference type="NCBI Taxonomy" id="439612"/>
    <lineage>
        <taxon>Bacteria</taxon>
        <taxon>Pseudomonadati</taxon>
        <taxon>Pseudomonadota</taxon>
        <taxon>Alphaproteobacteria</taxon>
        <taxon>Hyphomicrobiales</taxon>
        <taxon>Brucellaceae</taxon>
        <taxon>Daeguia</taxon>
    </lineage>
</organism>
<proteinExistence type="predicted"/>
<keyword evidence="2" id="KW-1185">Reference proteome</keyword>
<dbReference type="Proteomes" id="UP001596042">
    <property type="component" value="Unassembled WGS sequence"/>
</dbReference>
<protein>
    <recommendedName>
        <fullName evidence="3">Histidine phosphatase family protein</fullName>
    </recommendedName>
</protein>
<sequence length="185" mass="20770">MPALAAVQTETIILIRHGEKPQHGLGQLSCKGLNRALKLPGVIERNFGKPDAIFAPNPARLKKDQGKPYAYVRPLATVEPTAIHYALPVDTRFGYDEIDGLKDALMQPDYHDRTVLVAWEHKQLVRLVRQLLKDNNGDKNVAPKWPHDDFDGIFVVKIERNNGQKMASFERLSQNLNGLSEACPQ</sequence>
<name>A0ABV9H1S9_9HYPH</name>
<evidence type="ECO:0000313" key="2">
    <source>
        <dbReference type="Proteomes" id="UP001596042"/>
    </source>
</evidence>
<evidence type="ECO:0008006" key="3">
    <source>
        <dbReference type="Google" id="ProtNLM"/>
    </source>
</evidence>
<dbReference type="RefSeq" id="WP_374831873.1">
    <property type="nucleotide sequence ID" value="NZ_JBHEEZ010000011.1"/>
</dbReference>
<dbReference type="EMBL" id="JBHSEL010000036">
    <property type="protein sequence ID" value="MFC4624374.1"/>
    <property type="molecule type" value="Genomic_DNA"/>
</dbReference>
<reference evidence="2" key="1">
    <citation type="journal article" date="2019" name="Int. J. Syst. Evol. Microbiol.">
        <title>The Global Catalogue of Microorganisms (GCM) 10K type strain sequencing project: providing services to taxonomists for standard genome sequencing and annotation.</title>
        <authorList>
            <consortium name="The Broad Institute Genomics Platform"/>
            <consortium name="The Broad Institute Genome Sequencing Center for Infectious Disease"/>
            <person name="Wu L."/>
            <person name="Ma J."/>
        </authorList>
    </citation>
    <scope>NUCLEOTIDE SEQUENCE [LARGE SCALE GENOMIC DNA]</scope>
    <source>
        <strain evidence="2">CGMCC 1.15731</strain>
    </source>
</reference>
<gene>
    <name evidence="1" type="ORF">ACFO1V_03915</name>
</gene>
<evidence type="ECO:0000313" key="1">
    <source>
        <dbReference type="EMBL" id="MFC4624374.1"/>
    </source>
</evidence>
<comment type="caution">
    <text evidence="1">The sequence shown here is derived from an EMBL/GenBank/DDBJ whole genome shotgun (WGS) entry which is preliminary data.</text>
</comment>
<accession>A0ABV9H1S9</accession>